<sequence>MKRNDRAGSPRVFDATAPRTRMVRESVPVSVPVAEERFSSGRTASVRESASRVVAAADAGRRATHPTTQVTTRRPVGKGLTYAGLGLAAVAVVGLAGWGITALVGGGDDDAEFGGLVPDAATAAPTAAAAAADDPCSPGEGDQLSGEGVIAALEHRYYLLRSGESVRELMAPDAPLPDAAMIQQGIDTVPLGTTHCLEVTAIGPNTYSAQITEVRPDRRNEFKQRITTTTAEDGRVMIRSIEEVGS</sequence>
<keyword evidence="1" id="KW-0472">Membrane</keyword>
<dbReference type="InterPro" id="IPR058489">
    <property type="entry name" value="DUF8176"/>
</dbReference>
<evidence type="ECO:0000259" key="2">
    <source>
        <dbReference type="Pfam" id="PF26527"/>
    </source>
</evidence>
<feature type="domain" description="DUF8176" evidence="2">
    <location>
        <begin position="137"/>
        <end position="242"/>
    </location>
</feature>
<reference evidence="3 4" key="1">
    <citation type="submission" date="2019-07" db="EMBL/GenBank/DDBJ databases">
        <title>Genome sequencing of lignin-degrading bacterial isolates.</title>
        <authorList>
            <person name="Gladden J."/>
        </authorList>
    </citation>
    <scope>NUCLEOTIDE SEQUENCE [LARGE SCALE GENOMIC DNA]</scope>
    <source>
        <strain evidence="3 4">J45</strain>
    </source>
</reference>
<keyword evidence="1" id="KW-1133">Transmembrane helix</keyword>
<protein>
    <recommendedName>
        <fullName evidence="2">DUF8176 domain-containing protein</fullName>
    </recommendedName>
</protein>
<evidence type="ECO:0000313" key="3">
    <source>
        <dbReference type="EMBL" id="TWH14993.1"/>
    </source>
</evidence>
<dbReference type="Pfam" id="PF26527">
    <property type="entry name" value="DUF8176"/>
    <property type="match status" value="1"/>
</dbReference>
<gene>
    <name evidence="3" type="ORF">L618_003400000090</name>
</gene>
<keyword evidence="1" id="KW-0812">Transmembrane</keyword>
<dbReference type="Proteomes" id="UP000317573">
    <property type="component" value="Unassembled WGS sequence"/>
</dbReference>
<evidence type="ECO:0000313" key="4">
    <source>
        <dbReference type="Proteomes" id="UP000317573"/>
    </source>
</evidence>
<name>A0A562DZL1_RHORH</name>
<dbReference type="AlphaFoldDB" id="A0A562DZL1"/>
<organism evidence="3 4">
    <name type="scientific">Rhodococcus rhodochrous J45</name>
    <dbReference type="NCBI Taxonomy" id="935266"/>
    <lineage>
        <taxon>Bacteria</taxon>
        <taxon>Bacillati</taxon>
        <taxon>Actinomycetota</taxon>
        <taxon>Actinomycetes</taxon>
        <taxon>Mycobacteriales</taxon>
        <taxon>Nocardiaceae</taxon>
        <taxon>Rhodococcus</taxon>
    </lineage>
</organism>
<dbReference type="EMBL" id="VLJT01000033">
    <property type="protein sequence ID" value="TWH14993.1"/>
    <property type="molecule type" value="Genomic_DNA"/>
</dbReference>
<proteinExistence type="predicted"/>
<evidence type="ECO:0000256" key="1">
    <source>
        <dbReference type="SAM" id="Phobius"/>
    </source>
</evidence>
<feature type="transmembrane region" description="Helical" evidence="1">
    <location>
        <begin position="80"/>
        <end position="100"/>
    </location>
</feature>
<comment type="caution">
    <text evidence="3">The sequence shown here is derived from an EMBL/GenBank/DDBJ whole genome shotgun (WGS) entry which is preliminary data.</text>
</comment>
<accession>A0A562DZL1</accession>